<name>A0A8C4P2Z3_DRONO</name>
<dbReference type="GO" id="GO:0005172">
    <property type="term" value="F:vascular endothelial growth factor receptor binding"/>
    <property type="evidence" value="ECO:0007669"/>
    <property type="project" value="TreeGrafter"/>
</dbReference>
<dbReference type="PANTHER" id="PTHR12025:SF9">
    <property type="entry name" value="PLACENTA GROWTH FACTOR"/>
    <property type="match status" value="1"/>
</dbReference>
<feature type="domain" description="Platelet-derived growth factor (PDGF) family profile" evidence="5">
    <location>
        <begin position="40"/>
        <end position="107"/>
    </location>
</feature>
<dbReference type="InterPro" id="IPR000072">
    <property type="entry name" value="PDGF/VEGF_dom"/>
</dbReference>
<dbReference type="GO" id="GO:0002040">
    <property type="term" value="P:sprouting angiogenesis"/>
    <property type="evidence" value="ECO:0007669"/>
    <property type="project" value="TreeGrafter"/>
</dbReference>
<dbReference type="InterPro" id="IPR050507">
    <property type="entry name" value="PDGF/VEGF_growth_factor"/>
</dbReference>
<dbReference type="InterPro" id="IPR023581">
    <property type="entry name" value="PD_growth_factor_CS"/>
</dbReference>
<feature type="region of interest" description="Disordered" evidence="4">
    <location>
        <begin position="135"/>
        <end position="155"/>
    </location>
</feature>
<organism evidence="6 7">
    <name type="scientific">Dromaius novaehollandiae</name>
    <name type="common">Emu</name>
    <dbReference type="NCBI Taxonomy" id="8790"/>
    <lineage>
        <taxon>Eukaryota</taxon>
        <taxon>Metazoa</taxon>
        <taxon>Chordata</taxon>
        <taxon>Craniata</taxon>
        <taxon>Vertebrata</taxon>
        <taxon>Euteleostomi</taxon>
        <taxon>Archelosauria</taxon>
        <taxon>Archosauria</taxon>
        <taxon>Dinosauria</taxon>
        <taxon>Saurischia</taxon>
        <taxon>Theropoda</taxon>
        <taxon>Coelurosauria</taxon>
        <taxon>Aves</taxon>
        <taxon>Palaeognathae</taxon>
        <taxon>Casuariiformes</taxon>
        <taxon>Dromaiidae</taxon>
        <taxon>Dromaius</taxon>
    </lineage>
</organism>
<evidence type="ECO:0000313" key="7">
    <source>
        <dbReference type="Proteomes" id="UP000694423"/>
    </source>
</evidence>
<dbReference type="GO" id="GO:0001666">
    <property type="term" value="P:response to hypoxia"/>
    <property type="evidence" value="ECO:0007669"/>
    <property type="project" value="TreeGrafter"/>
</dbReference>
<reference evidence="6" key="2">
    <citation type="submission" date="2025-09" db="UniProtKB">
        <authorList>
            <consortium name="Ensembl"/>
        </authorList>
    </citation>
    <scope>IDENTIFICATION</scope>
</reference>
<dbReference type="Ensembl" id="ENSDNVT00000003516.1">
    <property type="protein sequence ID" value="ENSDNVP00000002917.1"/>
    <property type="gene ID" value="ENSDNVG00000002102.1"/>
</dbReference>
<dbReference type="AlphaFoldDB" id="A0A8C4P2Z3"/>
<proteinExistence type="inferred from homology"/>
<dbReference type="Proteomes" id="UP000694423">
    <property type="component" value="Unplaced"/>
</dbReference>
<dbReference type="GO" id="GO:0016020">
    <property type="term" value="C:membrane"/>
    <property type="evidence" value="ECO:0007669"/>
    <property type="project" value="InterPro"/>
</dbReference>
<evidence type="ECO:0000259" key="5">
    <source>
        <dbReference type="PROSITE" id="PS50278"/>
    </source>
</evidence>
<dbReference type="GO" id="GO:0042056">
    <property type="term" value="F:chemoattractant activity"/>
    <property type="evidence" value="ECO:0007669"/>
    <property type="project" value="TreeGrafter"/>
</dbReference>
<keyword evidence="2" id="KW-1015">Disulfide bond</keyword>
<protein>
    <recommendedName>
        <fullName evidence="5">Platelet-derived growth factor (PDGF) family profile domain-containing protein</fullName>
    </recommendedName>
</protein>
<dbReference type="InterPro" id="IPR029034">
    <property type="entry name" value="Cystine-knot_cytokine"/>
</dbReference>
<dbReference type="Gene3D" id="2.10.90.10">
    <property type="entry name" value="Cystine-knot cytokines"/>
    <property type="match status" value="1"/>
</dbReference>
<dbReference type="GO" id="GO:0038084">
    <property type="term" value="P:vascular endothelial growth factor signaling pathway"/>
    <property type="evidence" value="ECO:0007669"/>
    <property type="project" value="TreeGrafter"/>
</dbReference>
<dbReference type="GO" id="GO:0050930">
    <property type="term" value="P:induction of positive chemotaxis"/>
    <property type="evidence" value="ECO:0007669"/>
    <property type="project" value="TreeGrafter"/>
</dbReference>
<accession>A0A8C4P2Z3</accession>
<dbReference type="Pfam" id="PF00341">
    <property type="entry name" value="PDGF"/>
    <property type="match status" value="1"/>
</dbReference>
<dbReference type="PROSITE" id="PS00249">
    <property type="entry name" value="PDGF_1"/>
    <property type="match status" value="1"/>
</dbReference>
<evidence type="ECO:0000313" key="6">
    <source>
        <dbReference type="Ensembl" id="ENSDNVP00000002917.1"/>
    </source>
</evidence>
<keyword evidence="1 3" id="KW-0339">Growth factor</keyword>
<dbReference type="GO" id="GO:0060754">
    <property type="term" value="P:positive regulation of mast cell chemotaxis"/>
    <property type="evidence" value="ECO:0007669"/>
    <property type="project" value="TreeGrafter"/>
</dbReference>
<dbReference type="SUPFAM" id="SSF57501">
    <property type="entry name" value="Cystine-knot cytokines"/>
    <property type="match status" value="1"/>
</dbReference>
<reference evidence="6" key="1">
    <citation type="submission" date="2025-08" db="UniProtKB">
        <authorList>
            <consortium name="Ensembl"/>
        </authorList>
    </citation>
    <scope>IDENTIFICATION</scope>
</reference>
<dbReference type="GO" id="GO:0008083">
    <property type="term" value="F:growth factor activity"/>
    <property type="evidence" value="ECO:0007669"/>
    <property type="project" value="UniProtKB-KW"/>
</dbReference>
<comment type="similarity">
    <text evidence="3">Belongs to the PDGF/VEGF growth factor family.</text>
</comment>
<dbReference type="PROSITE" id="PS50278">
    <property type="entry name" value="PDGF_2"/>
    <property type="match status" value="1"/>
</dbReference>
<dbReference type="SMART" id="SM00141">
    <property type="entry name" value="PDGF"/>
    <property type="match status" value="1"/>
</dbReference>
<dbReference type="GO" id="GO:0045766">
    <property type="term" value="P:positive regulation of angiogenesis"/>
    <property type="evidence" value="ECO:0007669"/>
    <property type="project" value="TreeGrafter"/>
</dbReference>
<keyword evidence="7" id="KW-1185">Reference proteome</keyword>
<dbReference type="GO" id="GO:0005615">
    <property type="term" value="C:extracellular space"/>
    <property type="evidence" value="ECO:0007669"/>
    <property type="project" value="TreeGrafter"/>
</dbReference>
<evidence type="ECO:0000256" key="2">
    <source>
        <dbReference type="ARBA" id="ARBA00023157"/>
    </source>
</evidence>
<evidence type="ECO:0000256" key="1">
    <source>
        <dbReference type="ARBA" id="ARBA00023030"/>
    </source>
</evidence>
<evidence type="ECO:0000256" key="4">
    <source>
        <dbReference type="SAM" id="MobiDB-lite"/>
    </source>
</evidence>
<dbReference type="PANTHER" id="PTHR12025">
    <property type="entry name" value="VASCULAR ENDOTHELIAL GROWTH FACTOR"/>
    <property type="match status" value="1"/>
</dbReference>
<sequence length="155" mass="17063">CPDLWPDPCLLPLSAAPRPSIPPLQQGWPVSACPPSAFLPDLPFLEVYRSSFCQPFLTIVDVYSEYPDEVTYIYKPSCVAVQRCGGCCGDEGQFCAPVEMEMVTIEVKARLLRTRWLCFDPQWEPAHCQGHAGGLVKGTGETPSPKLVVSRTAPH</sequence>
<dbReference type="GO" id="GO:0048010">
    <property type="term" value="P:vascular endothelial growth factor receptor signaling pathway"/>
    <property type="evidence" value="ECO:0007669"/>
    <property type="project" value="TreeGrafter"/>
</dbReference>
<dbReference type="GO" id="GO:0001938">
    <property type="term" value="P:positive regulation of endothelial cell proliferation"/>
    <property type="evidence" value="ECO:0007669"/>
    <property type="project" value="TreeGrafter"/>
</dbReference>
<evidence type="ECO:0000256" key="3">
    <source>
        <dbReference type="RuleBase" id="RU003818"/>
    </source>
</evidence>